<keyword evidence="2" id="KW-0067">ATP-binding</keyword>
<dbReference type="RefSeq" id="WP_267560128.1">
    <property type="nucleotide sequence ID" value="NZ_JAPNTZ010000001.1"/>
</dbReference>
<dbReference type="SUPFAM" id="SSF52540">
    <property type="entry name" value="P-loop containing nucleoside triphosphate hydrolases"/>
    <property type="match status" value="1"/>
</dbReference>
<evidence type="ECO:0000256" key="1">
    <source>
        <dbReference type="ARBA" id="ARBA00022741"/>
    </source>
</evidence>
<dbReference type="PROSITE" id="PS50043">
    <property type="entry name" value="HTH_LUXR_2"/>
    <property type="match status" value="1"/>
</dbReference>
<dbReference type="InterPro" id="IPR000792">
    <property type="entry name" value="Tscrpt_reg_LuxR_C"/>
</dbReference>
<reference evidence="4" key="1">
    <citation type="submission" date="2022-11" db="EMBL/GenBank/DDBJ databases">
        <authorList>
            <person name="Somphong A."/>
            <person name="Phongsopitanun W."/>
        </authorList>
    </citation>
    <scope>NUCLEOTIDE SEQUENCE</scope>
    <source>
        <strain evidence="4">Pm04-4</strain>
    </source>
</reference>
<dbReference type="PANTHER" id="PTHR16305:SF35">
    <property type="entry name" value="TRANSCRIPTIONAL ACTIVATOR DOMAIN"/>
    <property type="match status" value="1"/>
</dbReference>
<protein>
    <submittedName>
        <fullName evidence="4">AAA family ATPase</fullName>
    </submittedName>
</protein>
<proteinExistence type="predicted"/>
<dbReference type="InterPro" id="IPR016032">
    <property type="entry name" value="Sig_transdc_resp-reg_C-effctor"/>
</dbReference>
<dbReference type="CDD" id="cd06170">
    <property type="entry name" value="LuxR_C_like"/>
    <property type="match status" value="1"/>
</dbReference>
<evidence type="ECO:0000259" key="3">
    <source>
        <dbReference type="PROSITE" id="PS50043"/>
    </source>
</evidence>
<sequence length="935" mass="99506">MTLYATAPERSVRWRPPAFSLDGGAAAGLVGRRAEREAVERLLTGTHGGRSGVLVVRGEAGIGKTALLELAREIAAGSGFRVESSTGAESETQFAFAGLHQLCEPLLDRTSSLPEPQRAALGVAFGRRSGAAPDRFLVGLATLNLLAAVAEEKPLLCVVDDAHWLDQASAQVLAFVARRVAAERLALVFALRDPVSCFAGRPELRLDGLGDADARVLLNSAVNAPLDDRVRDRIVDEARGNPLALLELPRSAPPARRAGGFERPDVLSVPRRVENIFQRRSGCLPAATQLLLLVAAAEPTGDVALLWRAAAELSLTPQAAAPAEISGLLEIGRRVLFRHPLVRSAVYQAASPPDRRAAHGALAAATDPHADPDRQAWHRAQAVLGTDEEVAAELERSAGRARARGGSAAAAAFLQQAAELTPEPARRAGRALAAAHAKHEAGAFEAAQELLVVAAAGPLDALQRARLELLRARVEFHLTRGSEVPGMLLDAARTLGPLDARLARDTHLHALEASFHAGRLGHGRGLAEAAEAARSAPAAPAPPRPADLLLDGLATTFLDGYEASVHTLQRALRTLRDRDPGAGDDDRRWLWLACHVAAMLWDDDAISVLAERAVRLAREAGTLATLPAALNALASVLVLTGELARAAELVAEEQAITRATGAPPLPNARLVLAAWRGQETETHELYAAMVDEAAGRGEGATVGLAQVALAALQNGLGNYDEALAAAAPPCEHDELAYSSIALPELIEAAVRAGRPECAATALERLSVRARASGTAWALGLEARSRALLSSGPAAEKHYREAIEHLERCTVATHLARARLVYGEWLRREGRRQDAREQLRTAYGLLSGMGAEAFAERAARELRATGEHPRKRTAQPADDLTAHELHIARLVATGATSQEVAAQLFLSPRTIESHLRKIFRKLGITSRRQLKDVRLQ</sequence>
<dbReference type="Proteomes" id="UP001151002">
    <property type="component" value="Unassembled WGS sequence"/>
</dbReference>
<feature type="domain" description="HTH luxR-type" evidence="3">
    <location>
        <begin position="872"/>
        <end position="935"/>
    </location>
</feature>
<dbReference type="Gene3D" id="1.10.10.10">
    <property type="entry name" value="Winged helix-like DNA-binding domain superfamily/Winged helix DNA-binding domain"/>
    <property type="match status" value="1"/>
</dbReference>
<name>A0ABT4ARQ7_9ACTN</name>
<dbReference type="InterPro" id="IPR036388">
    <property type="entry name" value="WH-like_DNA-bd_sf"/>
</dbReference>
<dbReference type="EMBL" id="JAPNTZ010000001">
    <property type="protein sequence ID" value="MCY1136405.1"/>
    <property type="molecule type" value="Genomic_DNA"/>
</dbReference>
<evidence type="ECO:0000313" key="5">
    <source>
        <dbReference type="Proteomes" id="UP001151002"/>
    </source>
</evidence>
<accession>A0ABT4ARQ7</accession>
<organism evidence="4 5">
    <name type="scientific">Paractinoplanes pyxinae</name>
    <dbReference type="NCBI Taxonomy" id="2997416"/>
    <lineage>
        <taxon>Bacteria</taxon>
        <taxon>Bacillati</taxon>
        <taxon>Actinomycetota</taxon>
        <taxon>Actinomycetes</taxon>
        <taxon>Micromonosporales</taxon>
        <taxon>Micromonosporaceae</taxon>
        <taxon>Paractinoplanes</taxon>
    </lineage>
</organism>
<evidence type="ECO:0000256" key="2">
    <source>
        <dbReference type="ARBA" id="ARBA00022840"/>
    </source>
</evidence>
<dbReference type="SMART" id="SM00421">
    <property type="entry name" value="HTH_LUXR"/>
    <property type="match status" value="1"/>
</dbReference>
<dbReference type="InterPro" id="IPR041664">
    <property type="entry name" value="AAA_16"/>
</dbReference>
<dbReference type="Pfam" id="PF13191">
    <property type="entry name" value="AAA_16"/>
    <property type="match status" value="1"/>
</dbReference>
<dbReference type="SUPFAM" id="SSF46894">
    <property type="entry name" value="C-terminal effector domain of the bipartite response regulators"/>
    <property type="match status" value="1"/>
</dbReference>
<keyword evidence="5" id="KW-1185">Reference proteome</keyword>
<dbReference type="PRINTS" id="PR00038">
    <property type="entry name" value="HTHLUXR"/>
</dbReference>
<keyword evidence="1" id="KW-0547">Nucleotide-binding</keyword>
<dbReference type="Pfam" id="PF00196">
    <property type="entry name" value="GerE"/>
    <property type="match status" value="1"/>
</dbReference>
<gene>
    <name evidence="4" type="ORF">OWR29_00230</name>
</gene>
<comment type="caution">
    <text evidence="4">The sequence shown here is derived from an EMBL/GenBank/DDBJ whole genome shotgun (WGS) entry which is preliminary data.</text>
</comment>
<evidence type="ECO:0000313" key="4">
    <source>
        <dbReference type="EMBL" id="MCY1136405.1"/>
    </source>
</evidence>
<dbReference type="InterPro" id="IPR027417">
    <property type="entry name" value="P-loop_NTPase"/>
</dbReference>
<dbReference type="PANTHER" id="PTHR16305">
    <property type="entry name" value="TESTICULAR SOLUBLE ADENYLYL CYCLASE"/>
    <property type="match status" value="1"/>
</dbReference>